<reference evidence="7 8" key="1">
    <citation type="submission" date="2018-02" db="EMBL/GenBank/DDBJ databases">
        <title>Bacteriophage NCPPB3778 and a type I-E CRISPR drive the evolution of the US Biological Select Agent, Rathayibacter toxicus.</title>
        <authorList>
            <person name="Davis E.W.II."/>
            <person name="Tabima J.F."/>
            <person name="Weisberg A.J."/>
            <person name="Lopes L.D."/>
            <person name="Wiseman M.S."/>
            <person name="Wiseman M.S."/>
            <person name="Pupko T."/>
            <person name="Belcher M.S."/>
            <person name="Sechler A.J."/>
            <person name="Tancos M.A."/>
            <person name="Schroeder B.K."/>
            <person name="Murray T.D."/>
            <person name="Luster D.G."/>
            <person name="Schneider W.L."/>
            <person name="Rogers E."/>
            <person name="Andreote F.D."/>
            <person name="Grunwald N.J."/>
            <person name="Putnam M.L."/>
            <person name="Chang J.H."/>
        </authorList>
    </citation>
    <scope>NUCLEOTIDE SEQUENCE [LARGE SCALE GENOMIC DNA]</scope>
    <source>
        <strain evidence="7 8">AY1D6</strain>
    </source>
</reference>
<accession>A0ABX5AGZ4</accession>
<comment type="similarity">
    <text evidence="1">Belongs to the peptidase C40 family.</text>
</comment>
<dbReference type="PROSITE" id="PS51935">
    <property type="entry name" value="NLPC_P60"/>
    <property type="match status" value="1"/>
</dbReference>
<feature type="region of interest" description="Disordered" evidence="5">
    <location>
        <begin position="119"/>
        <end position="161"/>
    </location>
</feature>
<sequence>MRLPPQGTDRHPFHTRRSLMGKHSLTSARDGRRTPVPRRTRDASFRTLSTNGAAVLAAAGLMLTVAVPAQAAEIAPAPFAAEATEHLEAQTLAIVASASAPVIVRDAISVTSPQPVVIDPTPVPASMTDAGTAAAEDSRTTDDAGATPATASNTESPALTPRSLQAYSGQAVLDYAATFVGVVPYGNGNDPNDSFACDGYTQYVLAAFGIDLPRGAFSQSQMGTQVPMSEAQAGDLLYWPEGHIGFYDGNGGMYDSPDWGRMVQHRDTITWGKPVAIRL</sequence>
<feature type="domain" description="NlpC/P60" evidence="6">
    <location>
        <begin position="166"/>
        <end position="279"/>
    </location>
</feature>
<dbReference type="Pfam" id="PF00877">
    <property type="entry name" value="NLPC_P60"/>
    <property type="match status" value="1"/>
</dbReference>
<keyword evidence="8" id="KW-1185">Reference proteome</keyword>
<gene>
    <name evidence="7" type="ORF">C5C40_02765</name>
</gene>
<feature type="region of interest" description="Disordered" evidence="5">
    <location>
        <begin position="1"/>
        <end position="39"/>
    </location>
</feature>
<protein>
    <recommendedName>
        <fullName evidence="6">NlpC/P60 domain-containing protein</fullName>
    </recommendedName>
</protein>
<evidence type="ECO:0000313" key="7">
    <source>
        <dbReference type="EMBL" id="PPH79273.1"/>
    </source>
</evidence>
<dbReference type="Proteomes" id="UP000239698">
    <property type="component" value="Unassembled WGS sequence"/>
</dbReference>
<evidence type="ECO:0000256" key="5">
    <source>
        <dbReference type="SAM" id="MobiDB-lite"/>
    </source>
</evidence>
<name>A0ABX5AGZ4_RATRA</name>
<evidence type="ECO:0000256" key="3">
    <source>
        <dbReference type="ARBA" id="ARBA00022801"/>
    </source>
</evidence>
<evidence type="ECO:0000313" key="8">
    <source>
        <dbReference type="Proteomes" id="UP000239698"/>
    </source>
</evidence>
<evidence type="ECO:0000256" key="1">
    <source>
        <dbReference type="ARBA" id="ARBA00007074"/>
    </source>
</evidence>
<evidence type="ECO:0000259" key="6">
    <source>
        <dbReference type="PROSITE" id="PS51935"/>
    </source>
</evidence>
<feature type="compositionally biased region" description="Polar residues" evidence="5">
    <location>
        <begin position="152"/>
        <end position="161"/>
    </location>
</feature>
<dbReference type="SUPFAM" id="SSF54001">
    <property type="entry name" value="Cysteine proteinases"/>
    <property type="match status" value="1"/>
</dbReference>
<proteinExistence type="inferred from homology"/>
<comment type="caution">
    <text evidence="7">The sequence shown here is derived from an EMBL/GenBank/DDBJ whole genome shotgun (WGS) entry which is preliminary data.</text>
</comment>
<dbReference type="PANTHER" id="PTHR47053:SF1">
    <property type="entry name" value="MUREIN DD-ENDOPEPTIDASE MEPH-RELATED"/>
    <property type="match status" value="1"/>
</dbReference>
<dbReference type="InterPro" id="IPR038765">
    <property type="entry name" value="Papain-like_cys_pep_sf"/>
</dbReference>
<dbReference type="InterPro" id="IPR051202">
    <property type="entry name" value="Peptidase_C40"/>
</dbReference>
<evidence type="ECO:0000256" key="2">
    <source>
        <dbReference type="ARBA" id="ARBA00022670"/>
    </source>
</evidence>
<keyword evidence="2" id="KW-0645">Protease</keyword>
<dbReference type="EMBL" id="PSVT01000003">
    <property type="protein sequence ID" value="PPH79273.1"/>
    <property type="molecule type" value="Genomic_DNA"/>
</dbReference>
<keyword evidence="4" id="KW-0788">Thiol protease</keyword>
<dbReference type="Gene3D" id="3.90.1720.10">
    <property type="entry name" value="endopeptidase domain like (from Nostoc punctiforme)"/>
    <property type="match status" value="1"/>
</dbReference>
<organism evidence="7 8">
    <name type="scientific">Rathayibacter rathayi</name>
    <name type="common">Corynebacterium rathayi</name>
    <dbReference type="NCBI Taxonomy" id="33887"/>
    <lineage>
        <taxon>Bacteria</taxon>
        <taxon>Bacillati</taxon>
        <taxon>Actinomycetota</taxon>
        <taxon>Actinomycetes</taxon>
        <taxon>Micrococcales</taxon>
        <taxon>Microbacteriaceae</taxon>
        <taxon>Rathayibacter</taxon>
    </lineage>
</organism>
<dbReference type="InterPro" id="IPR000064">
    <property type="entry name" value="NLP_P60_dom"/>
</dbReference>
<feature type="compositionally biased region" description="Basic and acidic residues" evidence="5">
    <location>
        <begin position="29"/>
        <end position="39"/>
    </location>
</feature>
<dbReference type="PANTHER" id="PTHR47053">
    <property type="entry name" value="MUREIN DD-ENDOPEPTIDASE MEPH-RELATED"/>
    <property type="match status" value="1"/>
</dbReference>
<evidence type="ECO:0000256" key="4">
    <source>
        <dbReference type="ARBA" id="ARBA00022807"/>
    </source>
</evidence>
<keyword evidence="3" id="KW-0378">Hydrolase</keyword>